<keyword evidence="6 11" id="KW-0255">Endonuclease</keyword>
<dbReference type="GO" id="GO:0046872">
    <property type="term" value="F:metal ion binding"/>
    <property type="evidence" value="ECO:0007669"/>
    <property type="project" value="UniProtKB-UniRule"/>
</dbReference>
<keyword evidence="10" id="KW-0456">Lyase</keyword>
<dbReference type="SUPFAM" id="SSF142877">
    <property type="entry name" value="EndoU-like"/>
    <property type="match status" value="1"/>
</dbReference>
<dbReference type="GO" id="GO:0016787">
    <property type="term" value="F:hydrolase activity"/>
    <property type="evidence" value="ECO:0007669"/>
    <property type="project" value="UniProtKB-KW"/>
</dbReference>
<keyword evidence="7 11" id="KW-0378">Hydrolase</keyword>
<keyword evidence="5 11" id="KW-0479">Metal-binding</keyword>
<dbReference type="InterPro" id="IPR037227">
    <property type="entry name" value="EndoU-like"/>
</dbReference>
<keyword evidence="4 11" id="KW-0540">Nuclease</keyword>
<evidence type="ECO:0000259" key="13">
    <source>
        <dbReference type="PROSITE" id="PS51959"/>
    </source>
</evidence>
<evidence type="ECO:0000256" key="1">
    <source>
        <dbReference type="ARBA" id="ARBA00001936"/>
    </source>
</evidence>
<name>A0A8C5MA46_9ANUR</name>
<dbReference type="PROSITE" id="PS51959">
    <property type="entry name" value="ENDOU"/>
    <property type="match status" value="1"/>
</dbReference>
<evidence type="ECO:0000256" key="3">
    <source>
        <dbReference type="ARBA" id="ARBA00011245"/>
    </source>
</evidence>
<accession>A0A8C5MA46</accession>
<keyword evidence="8 11" id="KW-0694">RNA-binding</keyword>
<organism evidence="14 15">
    <name type="scientific">Leptobrachium leishanense</name>
    <name type="common">Leishan spiny toad</name>
    <dbReference type="NCBI Taxonomy" id="445787"/>
    <lineage>
        <taxon>Eukaryota</taxon>
        <taxon>Metazoa</taxon>
        <taxon>Chordata</taxon>
        <taxon>Craniata</taxon>
        <taxon>Vertebrata</taxon>
        <taxon>Euteleostomi</taxon>
        <taxon>Amphibia</taxon>
        <taxon>Batrachia</taxon>
        <taxon>Anura</taxon>
        <taxon>Pelobatoidea</taxon>
        <taxon>Megophryidae</taxon>
        <taxon>Leptobrachium</taxon>
    </lineage>
</organism>
<reference evidence="14" key="1">
    <citation type="submission" date="2025-08" db="UniProtKB">
        <authorList>
            <consortium name="Ensembl"/>
        </authorList>
    </citation>
    <scope>IDENTIFICATION</scope>
</reference>
<keyword evidence="15" id="KW-1185">Reference proteome</keyword>
<feature type="domain" description="EndoU" evidence="13">
    <location>
        <begin position="7"/>
        <end position="317"/>
    </location>
</feature>
<comment type="cofactor">
    <cofactor evidence="1 11">
        <name>Mn(2+)</name>
        <dbReference type="ChEBI" id="CHEBI:29035"/>
    </cofactor>
</comment>
<dbReference type="PANTHER" id="PTHR12439:SF11">
    <property type="entry name" value="URIDYLATE-SPECIFIC ENDORIBONUCLEASE"/>
    <property type="match status" value="1"/>
</dbReference>
<evidence type="ECO:0000256" key="5">
    <source>
        <dbReference type="ARBA" id="ARBA00022723"/>
    </source>
</evidence>
<evidence type="ECO:0000256" key="10">
    <source>
        <dbReference type="ARBA" id="ARBA00023239"/>
    </source>
</evidence>
<protein>
    <recommendedName>
        <fullName evidence="11">Protein endoU</fullName>
        <ecNumber evidence="11">4.6.1.-</ecNumber>
    </recommendedName>
</protein>
<comment type="similarity">
    <text evidence="2 11">Belongs to the ENDOU family.</text>
</comment>
<proteinExistence type="inferred from homology"/>
<dbReference type="PANTHER" id="PTHR12439">
    <property type="entry name" value="PLACENTAL PROTEIN 11-RELATED"/>
    <property type="match status" value="1"/>
</dbReference>
<evidence type="ECO:0000256" key="9">
    <source>
        <dbReference type="ARBA" id="ARBA00023211"/>
    </source>
</evidence>
<dbReference type="InterPro" id="IPR018998">
    <property type="entry name" value="EndoU_C"/>
</dbReference>
<evidence type="ECO:0000256" key="4">
    <source>
        <dbReference type="ARBA" id="ARBA00022722"/>
    </source>
</evidence>
<evidence type="ECO:0000313" key="14">
    <source>
        <dbReference type="Ensembl" id="ENSLLEP00000010904.1"/>
    </source>
</evidence>
<evidence type="ECO:0000256" key="12">
    <source>
        <dbReference type="SAM" id="MobiDB-lite"/>
    </source>
</evidence>
<feature type="region of interest" description="Disordered" evidence="12">
    <location>
        <begin position="239"/>
        <end position="265"/>
    </location>
</feature>
<dbReference type="Ensembl" id="ENSLLET00000011337.1">
    <property type="protein sequence ID" value="ENSLLEP00000010904.1"/>
    <property type="gene ID" value="ENSLLEG00000006954.1"/>
</dbReference>
<evidence type="ECO:0000256" key="6">
    <source>
        <dbReference type="ARBA" id="ARBA00022759"/>
    </source>
</evidence>
<dbReference type="AlphaFoldDB" id="A0A8C5MA46"/>
<dbReference type="GeneTree" id="ENSGT00530000063825"/>
<dbReference type="Pfam" id="PF09412">
    <property type="entry name" value="XendoU"/>
    <property type="match status" value="1"/>
</dbReference>
<sequence>MAARGTLNHDLSKLFNQLWDADVNRMKPGKHYRISLQGKAGYVLSGSSVARDSATFPLFQFVDEEELKRRKTFQAFMSLLDNYEMSTGVAEVVTATEIAENNRFLDAILETKVMQITHEYLIQKKIVKPSLKDFKSQLYGIWFQLYSREPGRGHDSCGFEHVFVGESKRGKEITGLHNWVQFYLQEKHQNIDYKGYVARQHKNRVSLRAAVPGMLPRISYSSLTKRPVWFCSGPAARRGRSGAEPPVQLEGHGEAGGGQLHRRQSGVRVRRVHGHLPHVAGENHQRDGGGRRDFVFLWFPFLPAVPHPATRGGKSAV</sequence>
<dbReference type="GO" id="GO:0004521">
    <property type="term" value="F:RNA endonuclease activity"/>
    <property type="evidence" value="ECO:0007669"/>
    <property type="project" value="UniProtKB-UniRule"/>
</dbReference>
<reference evidence="14" key="2">
    <citation type="submission" date="2025-09" db="UniProtKB">
        <authorList>
            <consortium name="Ensembl"/>
        </authorList>
    </citation>
    <scope>IDENTIFICATION</scope>
</reference>
<dbReference type="EC" id="4.6.1.-" evidence="11"/>
<dbReference type="GO" id="GO:0016829">
    <property type="term" value="F:lyase activity"/>
    <property type="evidence" value="ECO:0007669"/>
    <property type="project" value="UniProtKB-KW"/>
</dbReference>
<evidence type="ECO:0000256" key="8">
    <source>
        <dbReference type="ARBA" id="ARBA00022884"/>
    </source>
</evidence>
<evidence type="ECO:0000256" key="7">
    <source>
        <dbReference type="ARBA" id="ARBA00022801"/>
    </source>
</evidence>
<dbReference type="GO" id="GO:0003723">
    <property type="term" value="F:RNA binding"/>
    <property type="evidence" value="ECO:0007669"/>
    <property type="project" value="UniProtKB-UniRule"/>
</dbReference>
<dbReference type="CDD" id="cd21159">
    <property type="entry name" value="XendoU"/>
    <property type="match status" value="1"/>
</dbReference>
<evidence type="ECO:0000313" key="15">
    <source>
        <dbReference type="Proteomes" id="UP000694569"/>
    </source>
</evidence>
<dbReference type="InterPro" id="IPR039787">
    <property type="entry name" value="ENDOU"/>
</dbReference>
<keyword evidence="9 11" id="KW-0464">Manganese</keyword>
<comment type="subunit">
    <text evidence="3 11">Monomer.</text>
</comment>
<evidence type="ECO:0000256" key="2">
    <source>
        <dbReference type="ARBA" id="ARBA00010168"/>
    </source>
</evidence>
<dbReference type="Proteomes" id="UP000694569">
    <property type="component" value="Unplaced"/>
</dbReference>
<evidence type="ECO:0000256" key="11">
    <source>
        <dbReference type="RuleBase" id="RU367085"/>
    </source>
</evidence>